<reference evidence="1 2" key="1">
    <citation type="journal article" date="2022" name="New Phytol.">
        <title>Ecological generalism drives hyperdiversity of secondary metabolite gene clusters in xylarialean endophytes.</title>
        <authorList>
            <person name="Franco M.E.E."/>
            <person name="Wisecaver J.H."/>
            <person name="Arnold A.E."/>
            <person name="Ju Y.M."/>
            <person name="Slot J.C."/>
            <person name="Ahrendt S."/>
            <person name="Moore L.P."/>
            <person name="Eastman K.E."/>
            <person name="Scott K."/>
            <person name="Konkel Z."/>
            <person name="Mondo S.J."/>
            <person name="Kuo A."/>
            <person name="Hayes R.D."/>
            <person name="Haridas S."/>
            <person name="Andreopoulos B."/>
            <person name="Riley R."/>
            <person name="LaButti K."/>
            <person name="Pangilinan J."/>
            <person name="Lipzen A."/>
            <person name="Amirebrahimi M."/>
            <person name="Yan J."/>
            <person name="Adam C."/>
            <person name="Keymanesh K."/>
            <person name="Ng V."/>
            <person name="Louie K."/>
            <person name="Northen T."/>
            <person name="Drula E."/>
            <person name="Henrissat B."/>
            <person name="Hsieh H.M."/>
            <person name="Youens-Clark K."/>
            <person name="Lutzoni F."/>
            <person name="Miadlikowska J."/>
            <person name="Eastwood D.C."/>
            <person name="Hamelin R.C."/>
            <person name="Grigoriev I.V."/>
            <person name="U'Ren J.M."/>
        </authorList>
    </citation>
    <scope>NUCLEOTIDE SEQUENCE [LARGE SCALE GENOMIC DNA]</scope>
    <source>
        <strain evidence="1 2">CBS 119005</strain>
    </source>
</reference>
<proteinExistence type="predicted"/>
<keyword evidence="2" id="KW-1185">Reference proteome</keyword>
<name>A0ACB9YMJ0_9PEZI</name>
<evidence type="ECO:0000313" key="1">
    <source>
        <dbReference type="EMBL" id="KAI4860373.1"/>
    </source>
</evidence>
<dbReference type="Proteomes" id="UP001497700">
    <property type="component" value="Unassembled WGS sequence"/>
</dbReference>
<accession>A0ACB9YMJ0</accession>
<sequence length="409" mass="46658">MPHHGANHHTTSNDNMNDNQGIDLNSNTLNMDKEINPEVRALLLATRWPIFPGESTRMLGFQAVLRFLRHLYSYVPKDLFRDASSEPLLVFKLAGYVYDKKEEGIMKVLKRQALGELCLDWDSNDRAETPGFFELIQGDKLISHLWSRQEYLLFNPRVISLDPGQDIWAENDPPRSMKEVALHSLIKYDGTGPIEGSVNELFGSFLYQTGYRYMRLPMMPLALRVLYTPSETASVGFSQLRSFQMRALDFEPKDEPRPKYKLKEMANSYLLVATVRLRANSAEVDLIRTYDQYGTYLIPPRESRVIRDDEWKVGQQGHSYMLMYISLGTNTGHMYRVSGEVTPLDEASEDRLETLEASCASFVDVDFDATSFVDDTQHGSDRREQSATLTPGATETRLNNSATPIKDEN</sequence>
<protein>
    <submittedName>
        <fullName evidence="1">Uncharacterized protein</fullName>
    </submittedName>
</protein>
<dbReference type="EMBL" id="MU393589">
    <property type="protein sequence ID" value="KAI4860373.1"/>
    <property type="molecule type" value="Genomic_DNA"/>
</dbReference>
<organism evidence="1 2">
    <name type="scientific">Hypoxylon rubiginosum</name>
    <dbReference type="NCBI Taxonomy" id="110542"/>
    <lineage>
        <taxon>Eukaryota</taxon>
        <taxon>Fungi</taxon>
        <taxon>Dikarya</taxon>
        <taxon>Ascomycota</taxon>
        <taxon>Pezizomycotina</taxon>
        <taxon>Sordariomycetes</taxon>
        <taxon>Xylariomycetidae</taxon>
        <taxon>Xylariales</taxon>
        <taxon>Hypoxylaceae</taxon>
        <taxon>Hypoxylon</taxon>
    </lineage>
</organism>
<gene>
    <name evidence="1" type="ORF">F4820DRAFT_465773</name>
</gene>
<evidence type="ECO:0000313" key="2">
    <source>
        <dbReference type="Proteomes" id="UP001497700"/>
    </source>
</evidence>
<comment type="caution">
    <text evidence="1">The sequence shown here is derived from an EMBL/GenBank/DDBJ whole genome shotgun (WGS) entry which is preliminary data.</text>
</comment>